<proteinExistence type="predicted"/>
<gene>
    <name evidence="1" type="ORF">BC739_003131</name>
</gene>
<organism evidence="1 2">
    <name type="scientific">Kutzneria viridogrisea</name>
    <dbReference type="NCBI Taxonomy" id="47990"/>
    <lineage>
        <taxon>Bacteria</taxon>
        <taxon>Bacillati</taxon>
        <taxon>Actinomycetota</taxon>
        <taxon>Actinomycetes</taxon>
        <taxon>Pseudonocardiales</taxon>
        <taxon>Pseudonocardiaceae</taxon>
        <taxon>Kutzneria</taxon>
    </lineage>
</organism>
<dbReference type="Proteomes" id="UP000517916">
    <property type="component" value="Unassembled WGS sequence"/>
</dbReference>
<name>A0ABR6BGB7_9PSEU</name>
<sequence length="282" mass="30049">MSTPDYTEAIAAQYIASQAAIRARLLAWLAHLWASLTAYRDADAAAFVRTVLPMVTGAQRATATLAQAHLTRLDAARTGAPLRIPSNPPDAFTGSAVRNADPVTVYTRPFVQVRTALSQGRSLDAAAQAGGRRLQVIAATDVQLAKTHASRATVSEMDGVTAYRRVLVGTASCGLCIVASTQRYHKGQLMDIHPGCDCEVEPIHGTEDPGQIIDAESLAGAHAAIRERFGTVNWGAREIGDELRSDGEPLLYKDVLISHEHGEIGPVIAVRGQHFTGPSDIP</sequence>
<dbReference type="EMBL" id="JACJID010000002">
    <property type="protein sequence ID" value="MBA8925932.1"/>
    <property type="molecule type" value="Genomic_DNA"/>
</dbReference>
<evidence type="ECO:0000313" key="1">
    <source>
        <dbReference type="EMBL" id="MBA8925932.1"/>
    </source>
</evidence>
<evidence type="ECO:0008006" key="3">
    <source>
        <dbReference type="Google" id="ProtNLM"/>
    </source>
</evidence>
<evidence type="ECO:0000313" key="2">
    <source>
        <dbReference type="Proteomes" id="UP000517916"/>
    </source>
</evidence>
<keyword evidence="2" id="KW-1185">Reference proteome</keyword>
<protein>
    <recommendedName>
        <fullName evidence="3">Capsid maturation protease</fullName>
    </recommendedName>
</protein>
<reference evidence="1 2" key="1">
    <citation type="submission" date="2020-08" db="EMBL/GenBank/DDBJ databases">
        <title>Genomic Encyclopedia of Archaeal and Bacterial Type Strains, Phase II (KMG-II): from individual species to whole genera.</title>
        <authorList>
            <person name="Goeker M."/>
        </authorList>
    </citation>
    <scope>NUCLEOTIDE SEQUENCE [LARGE SCALE GENOMIC DNA]</scope>
    <source>
        <strain evidence="1 2">DSM 43850</strain>
    </source>
</reference>
<comment type="caution">
    <text evidence="1">The sequence shown here is derived from an EMBL/GenBank/DDBJ whole genome shotgun (WGS) entry which is preliminary data.</text>
</comment>
<dbReference type="RefSeq" id="WP_182837548.1">
    <property type="nucleotide sequence ID" value="NZ_BAAABQ010000059.1"/>
</dbReference>
<accession>A0ABR6BGB7</accession>